<evidence type="ECO:0000313" key="1">
    <source>
        <dbReference type="EMBL" id="VAW73152.1"/>
    </source>
</evidence>
<accession>A0A3B0YCY2</accession>
<sequence>MKEILDYRDVKQNELRAHTFFKWMNSEGPPLNDKFQFMPIMIIFVMNFRDMNKWVIRFDDSDNELKAVINSSTTEDETHSRLFLEDWRKFHFDDHLDWKPSDVLWWLFLADDTEPFRRFGVDFMRLCVDDNNDPLMRFAHSEAGEACGHVFFENIAPLAEKLSIQNGLNYRYFGMHHLELETGHVLESEGVFEHETLTAAQRQTGLNLAERMFTIFDGIHDSFYAYVEKYCEANTTPVRNCNRKNSRAAEHEAEEDVISTPSLNDASQVDSSQSALQNHLNMRKEEIENHEFFHWMKETPLPAVKKLQRFIPLWAVDIFGYRDLNKYAMKYKNPVNNLEKQTNRIASNLSNHSQLFLQDWIELELDELISWPVSDMLDFLFLDYMMDTHRENLIKFGMLALKYKDPVVRLWFMDILEASGHSFFRNTRELALEAEKNENICLDYLADRHLITHQKYDTTLDADIKQLNVTKENKKIIDSLIDIVFDALTKNLDLSLFAAKSNKFSIR</sequence>
<dbReference type="AlphaFoldDB" id="A0A3B0YCY2"/>
<dbReference type="EMBL" id="UOFK01000030">
    <property type="protein sequence ID" value="VAW73152.1"/>
    <property type="molecule type" value="Genomic_DNA"/>
</dbReference>
<proteinExistence type="predicted"/>
<dbReference type="InterPro" id="IPR016084">
    <property type="entry name" value="Haem_Oase-like_multi-hlx"/>
</dbReference>
<organism evidence="1">
    <name type="scientific">hydrothermal vent metagenome</name>
    <dbReference type="NCBI Taxonomy" id="652676"/>
    <lineage>
        <taxon>unclassified sequences</taxon>
        <taxon>metagenomes</taxon>
        <taxon>ecological metagenomes</taxon>
    </lineage>
</organism>
<gene>
    <name evidence="1" type="ORF">MNBD_GAMMA13-480</name>
</gene>
<dbReference type="Gene3D" id="1.20.910.10">
    <property type="entry name" value="Heme oxygenase-like"/>
    <property type="match status" value="1"/>
</dbReference>
<protein>
    <submittedName>
        <fullName evidence="1">Uncharacterized protein</fullName>
    </submittedName>
</protein>
<reference evidence="1" key="1">
    <citation type="submission" date="2018-06" db="EMBL/GenBank/DDBJ databases">
        <authorList>
            <person name="Zhirakovskaya E."/>
        </authorList>
    </citation>
    <scope>NUCLEOTIDE SEQUENCE</scope>
</reference>
<name>A0A3B0YCY2_9ZZZZ</name>